<dbReference type="AlphaFoldDB" id="A0A378AUF1"/>
<accession>A0A378AUF1</accession>
<evidence type="ECO:0000313" key="1">
    <source>
        <dbReference type="EMBL" id="STV21903.1"/>
    </source>
</evidence>
<proteinExistence type="predicted"/>
<protein>
    <submittedName>
        <fullName evidence="1">Uncharacterized protein</fullName>
    </submittedName>
</protein>
<gene>
    <name evidence="1" type="ORF">NCTC5050_03206</name>
</gene>
<dbReference type="EMBL" id="UGLZ01000005">
    <property type="protein sequence ID" value="STV21903.1"/>
    <property type="molecule type" value="Genomic_DNA"/>
</dbReference>
<keyword evidence="2" id="KW-1185">Reference proteome</keyword>
<dbReference type="Proteomes" id="UP000255382">
    <property type="component" value="Unassembled WGS sequence"/>
</dbReference>
<evidence type="ECO:0000313" key="2">
    <source>
        <dbReference type="Proteomes" id="UP000255382"/>
    </source>
</evidence>
<reference evidence="1 2" key="1">
    <citation type="submission" date="2018-06" db="EMBL/GenBank/DDBJ databases">
        <authorList>
            <consortium name="Pathogen Informatics"/>
            <person name="Doyle S."/>
        </authorList>
    </citation>
    <scope>NUCLEOTIDE SEQUENCE [LARGE SCALE GENOMIC DNA]</scope>
    <source>
        <strain evidence="1 2">NCTC5050</strain>
    </source>
</reference>
<name>A0A378AUF1_KLEPO</name>
<sequence>MIDIERLSEAELIALHNRIVDRLRELQQQRVQQGMTQVSPWRCGELHDERR</sequence>
<organism evidence="1 2">
    <name type="scientific">Klebsiella pneumoniae subsp. ozaenae</name>
    <dbReference type="NCBI Taxonomy" id="574"/>
    <lineage>
        <taxon>Bacteria</taxon>
        <taxon>Pseudomonadati</taxon>
        <taxon>Pseudomonadota</taxon>
        <taxon>Gammaproteobacteria</taxon>
        <taxon>Enterobacterales</taxon>
        <taxon>Enterobacteriaceae</taxon>
        <taxon>Klebsiella/Raoultella group</taxon>
        <taxon>Klebsiella</taxon>
        <taxon>Klebsiella pneumoniae complex</taxon>
    </lineage>
</organism>